<feature type="compositionally biased region" description="Basic and acidic residues" evidence="1">
    <location>
        <begin position="362"/>
        <end position="371"/>
    </location>
</feature>
<dbReference type="InterPro" id="IPR051044">
    <property type="entry name" value="MAG_DAG_Lipase"/>
</dbReference>
<dbReference type="InterPro" id="IPR029058">
    <property type="entry name" value="AB_hydrolase_fold"/>
</dbReference>
<evidence type="ECO:0000313" key="3">
    <source>
        <dbReference type="EMBL" id="MDQ0314146.1"/>
    </source>
</evidence>
<dbReference type="Pfam" id="PF12146">
    <property type="entry name" value="Hydrolase_4"/>
    <property type="match status" value="1"/>
</dbReference>
<dbReference type="AlphaFoldDB" id="A0AAE3VLA4"/>
<gene>
    <name evidence="3" type="ORF">J2S73_000583</name>
</gene>
<feature type="compositionally biased region" description="Basic and acidic residues" evidence="1">
    <location>
        <begin position="498"/>
        <end position="527"/>
    </location>
</feature>
<feature type="compositionally biased region" description="Polar residues" evidence="1">
    <location>
        <begin position="654"/>
        <end position="663"/>
    </location>
</feature>
<protein>
    <submittedName>
        <fullName evidence="3">Alpha-beta hydrolase superfamily lysophospholipase</fullName>
    </submittedName>
</protein>
<keyword evidence="4" id="KW-1185">Reference proteome</keyword>
<dbReference type="Gene3D" id="3.40.50.1820">
    <property type="entry name" value="alpha/beta hydrolase"/>
    <property type="match status" value="1"/>
</dbReference>
<feature type="compositionally biased region" description="Low complexity" evidence="1">
    <location>
        <begin position="384"/>
        <end position="394"/>
    </location>
</feature>
<dbReference type="SUPFAM" id="SSF53474">
    <property type="entry name" value="alpha/beta-Hydrolases"/>
    <property type="match status" value="1"/>
</dbReference>
<feature type="compositionally biased region" description="Low complexity" evidence="1">
    <location>
        <begin position="346"/>
        <end position="361"/>
    </location>
</feature>
<name>A0AAE3VLA4_9HYPH</name>
<feature type="compositionally biased region" description="Low complexity" evidence="1">
    <location>
        <begin position="675"/>
        <end position="692"/>
    </location>
</feature>
<feature type="compositionally biased region" description="Polar residues" evidence="1">
    <location>
        <begin position="560"/>
        <end position="573"/>
    </location>
</feature>
<evidence type="ECO:0000313" key="4">
    <source>
        <dbReference type="Proteomes" id="UP001229244"/>
    </source>
</evidence>
<feature type="region of interest" description="Disordered" evidence="1">
    <location>
        <begin position="326"/>
        <end position="707"/>
    </location>
</feature>
<feature type="compositionally biased region" description="Basic residues" evidence="1">
    <location>
        <begin position="694"/>
        <end position="707"/>
    </location>
</feature>
<proteinExistence type="predicted"/>
<feature type="domain" description="Serine aminopeptidase S33" evidence="2">
    <location>
        <begin position="47"/>
        <end position="303"/>
    </location>
</feature>
<evidence type="ECO:0000259" key="2">
    <source>
        <dbReference type="Pfam" id="PF12146"/>
    </source>
</evidence>
<dbReference type="PANTHER" id="PTHR11614">
    <property type="entry name" value="PHOSPHOLIPASE-RELATED"/>
    <property type="match status" value="1"/>
</dbReference>
<organism evidence="3 4">
    <name type="scientific">Amorphus orientalis</name>
    <dbReference type="NCBI Taxonomy" id="649198"/>
    <lineage>
        <taxon>Bacteria</taxon>
        <taxon>Pseudomonadati</taxon>
        <taxon>Pseudomonadota</taxon>
        <taxon>Alphaproteobacteria</taxon>
        <taxon>Hyphomicrobiales</taxon>
        <taxon>Amorphaceae</taxon>
        <taxon>Amorphus</taxon>
    </lineage>
</organism>
<feature type="compositionally biased region" description="Low complexity" evidence="1">
    <location>
        <begin position="402"/>
        <end position="415"/>
    </location>
</feature>
<evidence type="ECO:0000256" key="1">
    <source>
        <dbReference type="SAM" id="MobiDB-lite"/>
    </source>
</evidence>
<dbReference type="RefSeq" id="WP_306883926.1">
    <property type="nucleotide sequence ID" value="NZ_JAUSUL010000001.1"/>
</dbReference>
<dbReference type="GO" id="GO:0016787">
    <property type="term" value="F:hydrolase activity"/>
    <property type="evidence" value="ECO:0007669"/>
    <property type="project" value="UniProtKB-KW"/>
</dbReference>
<accession>A0AAE3VLA4</accession>
<dbReference type="EMBL" id="JAUSUL010000001">
    <property type="protein sequence ID" value="MDQ0314146.1"/>
    <property type="molecule type" value="Genomic_DNA"/>
</dbReference>
<comment type="caution">
    <text evidence="3">The sequence shown here is derived from an EMBL/GenBank/DDBJ whole genome shotgun (WGS) entry which is preliminary data.</text>
</comment>
<reference evidence="3" key="1">
    <citation type="submission" date="2023-07" db="EMBL/GenBank/DDBJ databases">
        <title>Genomic Encyclopedia of Type Strains, Phase IV (KMG-IV): sequencing the most valuable type-strain genomes for metagenomic binning, comparative biology and taxonomic classification.</title>
        <authorList>
            <person name="Goeker M."/>
        </authorList>
    </citation>
    <scope>NUCLEOTIDE SEQUENCE</scope>
    <source>
        <strain evidence="3">DSM 21202</strain>
    </source>
</reference>
<dbReference type="Proteomes" id="UP001229244">
    <property type="component" value="Unassembled WGS sequence"/>
</dbReference>
<dbReference type="InterPro" id="IPR022742">
    <property type="entry name" value="Hydrolase_4"/>
</dbReference>
<sequence length="707" mass="74520">MAEAHVQPPLTDIPENPAPEGAACEWLALDKGRVLVRFAAWPATADDPKGTVIVAPGRAEFIEKYFEVVADLRERGFAAVVFDWRGQGGSSRLLPDPTKSHVGAFDHYVDDLEAAVAAAAVKGLPRPFYLLAHSTAATVALLAADHLADQIERMVLTAPLLELADKRVANRWTRGAAGFAAGVGLANRKIQPDAVRPPHEIAFGDNWVTSDSRRYERTMAVLRAEPRLAVGGPTVRWFSALNRALAKLAEPGTAEAVRIPTMMVVSGADKVVSNTAIEQFARKLRSGGRVLIPGARHEILMERTGFRTLFWAAFDTFVPGSDLRLPTDLPPPKVVPELVTGEPPLADTGAGMAAPAASETAPDVRAEERPSADQQTAEAETGLSEPAAEASAETAEIHDAEPATARTPEPAARRPFLARLFGRKPKPAGPEQSPNLADEPSAAEPSGPEQPPTPEQPAADASPEDAAKPVSGDQNSVEAALSAANDLVREASQPAEPSEAKAADPEERSPADPNEERAAESRPDDQSSNRTKSVGRLFRRRGRKTGDADADTDPAEAAPSNATATDDSPTETSPAADDDRKTTDEATAPDEAGPTAADTSDALAAPEEADDAASEQQPEAESAEPDAGDQATSEELAETASPSEPDDKRPAEGTDQSDTIDPTSQADSEDDDTASESTASSGSALRSVSGARKTAPRPVKRGRNRRR</sequence>
<keyword evidence="3" id="KW-0378">Hydrolase</keyword>